<accession>A0A1S9N9Z9</accession>
<feature type="signal peptide" evidence="1">
    <location>
        <begin position="1"/>
        <end position="24"/>
    </location>
</feature>
<evidence type="ECO:0000313" key="2">
    <source>
        <dbReference type="EMBL" id="OOP74295.1"/>
    </source>
</evidence>
<dbReference type="RefSeq" id="WP_078115098.1">
    <property type="nucleotide sequence ID" value="NZ_MWMH01000002.1"/>
</dbReference>
<gene>
    <name evidence="2" type="ORF">CBEIBR21_07325</name>
</gene>
<dbReference type="AlphaFoldDB" id="A0A1S9N9Z9"/>
<organism evidence="2 3">
    <name type="scientific">Clostridium beijerinckii</name>
    <name type="common">Clostridium MP</name>
    <dbReference type="NCBI Taxonomy" id="1520"/>
    <lineage>
        <taxon>Bacteria</taxon>
        <taxon>Bacillati</taxon>
        <taxon>Bacillota</taxon>
        <taxon>Clostridia</taxon>
        <taxon>Eubacteriales</taxon>
        <taxon>Clostridiaceae</taxon>
        <taxon>Clostridium</taxon>
    </lineage>
</organism>
<evidence type="ECO:0008006" key="4">
    <source>
        <dbReference type="Google" id="ProtNLM"/>
    </source>
</evidence>
<protein>
    <recommendedName>
        <fullName evidence="4">DUF2680 domain-containing protein</fullName>
    </recommendedName>
</protein>
<feature type="chain" id="PRO_5010580145" description="DUF2680 domain-containing protein" evidence="1">
    <location>
        <begin position="25"/>
        <end position="180"/>
    </location>
</feature>
<name>A0A1S9N9Z9_CLOBE</name>
<dbReference type="EMBL" id="MWMH01000002">
    <property type="protein sequence ID" value="OOP74295.1"/>
    <property type="molecule type" value="Genomic_DNA"/>
</dbReference>
<keyword evidence="1" id="KW-0732">Signal</keyword>
<sequence length="180" mass="19084">MKAKKLILGLTMTIVMGLGVTAYAATDASETSNTDTTTATSSTYNRVGLGRMMGMRGYNYVEAVLKDKLGMTDEEITAGLNSGKTMYDLAEEKGMTADEFKEALLEERNKAIDNAVSNGDITSEEAASLKENIKNNMDNYTGVPGQRAGKGLGMGTRGNGNMSGNGARGLGNCHFNNSIE</sequence>
<dbReference type="Proteomes" id="UP000190959">
    <property type="component" value="Unassembled WGS sequence"/>
</dbReference>
<evidence type="ECO:0000313" key="3">
    <source>
        <dbReference type="Proteomes" id="UP000190959"/>
    </source>
</evidence>
<reference evidence="2 3" key="1">
    <citation type="submission" date="2017-02" db="EMBL/GenBank/DDBJ databases">
        <title>Genome sequence of Clostridium beijerinckii Br21.</title>
        <authorList>
            <person name="Fonseca B.C."/>
            <person name="Guazzaroni M.E."/>
            <person name="Riano-Pachon D.M."/>
            <person name="Reginatto V."/>
        </authorList>
    </citation>
    <scope>NUCLEOTIDE SEQUENCE [LARGE SCALE GENOMIC DNA]</scope>
    <source>
        <strain evidence="2 3">Br21</strain>
    </source>
</reference>
<comment type="caution">
    <text evidence="2">The sequence shown here is derived from an EMBL/GenBank/DDBJ whole genome shotgun (WGS) entry which is preliminary data.</text>
</comment>
<evidence type="ECO:0000256" key="1">
    <source>
        <dbReference type="SAM" id="SignalP"/>
    </source>
</evidence>
<proteinExistence type="predicted"/>